<accession>A0A1Z5JIW5</accession>
<feature type="signal peptide" evidence="1">
    <location>
        <begin position="1"/>
        <end position="18"/>
    </location>
</feature>
<keyword evidence="5" id="KW-1185">Reference proteome</keyword>
<dbReference type="InterPro" id="IPR055343">
    <property type="entry name" value="CREG_beta-barrel"/>
</dbReference>
<comment type="caution">
    <text evidence="4">The sequence shown here is derived from an EMBL/GenBank/DDBJ whole genome shotgun (WGS) entry which is preliminary data.</text>
</comment>
<dbReference type="InterPro" id="IPR012349">
    <property type="entry name" value="Split_barrel_FMN-bd"/>
</dbReference>
<protein>
    <submittedName>
        <fullName evidence="4">Uncharacterized protein</fullName>
    </submittedName>
</protein>
<reference evidence="4 5" key="1">
    <citation type="journal article" date="2015" name="Plant Cell">
        <title>Oil accumulation by the oleaginous diatom Fistulifera solaris as revealed by the genome and transcriptome.</title>
        <authorList>
            <person name="Tanaka T."/>
            <person name="Maeda Y."/>
            <person name="Veluchamy A."/>
            <person name="Tanaka M."/>
            <person name="Abida H."/>
            <person name="Marechal E."/>
            <person name="Bowler C."/>
            <person name="Muto M."/>
            <person name="Sunaga Y."/>
            <person name="Tanaka M."/>
            <person name="Yoshino T."/>
            <person name="Taniguchi T."/>
            <person name="Fukuda Y."/>
            <person name="Nemoto M."/>
            <person name="Matsumoto M."/>
            <person name="Wong P.S."/>
            <person name="Aburatani S."/>
            <person name="Fujibuchi W."/>
        </authorList>
    </citation>
    <scope>NUCLEOTIDE SEQUENCE [LARGE SCALE GENOMIC DNA]</scope>
    <source>
        <strain evidence="4 5">JPCC DA0580</strain>
    </source>
</reference>
<organism evidence="4 5">
    <name type="scientific">Fistulifera solaris</name>
    <name type="common">Oleaginous diatom</name>
    <dbReference type="NCBI Taxonomy" id="1519565"/>
    <lineage>
        <taxon>Eukaryota</taxon>
        <taxon>Sar</taxon>
        <taxon>Stramenopiles</taxon>
        <taxon>Ochrophyta</taxon>
        <taxon>Bacillariophyta</taxon>
        <taxon>Bacillariophyceae</taxon>
        <taxon>Bacillariophycidae</taxon>
        <taxon>Naviculales</taxon>
        <taxon>Naviculaceae</taxon>
        <taxon>Fistulifera</taxon>
    </lineage>
</organism>
<dbReference type="SUPFAM" id="SSF50475">
    <property type="entry name" value="FMN-binding split barrel"/>
    <property type="match status" value="1"/>
</dbReference>
<evidence type="ECO:0000256" key="1">
    <source>
        <dbReference type="SAM" id="SignalP"/>
    </source>
</evidence>
<dbReference type="InterPro" id="IPR037119">
    <property type="entry name" value="Haem_oxidase_HugZ-like_sf"/>
</dbReference>
<dbReference type="Pfam" id="PF13883">
    <property type="entry name" value="CREG_beta-barrel"/>
    <property type="match status" value="1"/>
</dbReference>
<dbReference type="InterPro" id="IPR019595">
    <property type="entry name" value="DUF2470"/>
</dbReference>
<gene>
    <name evidence="4" type="ORF">FisN_5Lh133</name>
</gene>
<evidence type="ECO:0000313" key="5">
    <source>
        <dbReference type="Proteomes" id="UP000198406"/>
    </source>
</evidence>
<dbReference type="Gene3D" id="2.30.110.10">
    <property type="entry name" value="Electron Transport, Fmn-binding Protein, Chain A"/>
    <property type="match status" value="1"/>
</dbReference>
<proteinExistence type="predicted"/>
<dbReference type="Pfam" id="PF10615">
    <property type="entry name" value="DUF2470"/>
    <property type="match status" value="1"/>
</dbReference>
<feature type="domain" description="DUF2470" evidence="2">
    <location>
        <begin position="257"/>
        <end position="341"/>
    </location>
</feature>
<dbReference type="OrthoDB" id="2138282at2759"/>
<dbReference type="Gene3D" id="3.20.180.10">
    <property type="entry name" value="PNP-oxidase-like"/>
    <property type="match status" value="1"/>
</dbReference>
<keyword evidence="1" id="KW-0732">Signal</keyword>
<name>A0A1Z5JIW5_FISSO</name>
<dbReference type="AlphaFoldDB" id="A0A1Z5JIW5"/>
<dbReference type="PANTHER" id="PTHR13343">
    <property type="entry name" value="CREG1 PROTEIN"/>
    <property type="match status" value="1"/>
</dbReference>
<evidence type="ECO:0000313" key="4">
    <source>
        <dbReference type="EMBL" id="GAX13960.1"/>
    </source>
</evidence>
<dbReference type="Proteomes" id="UP000198406">
    <property type="component" value="Unassembled WGS sequence"/>
</dbReference>
<feature type="chain" id="PRO_5012803287" evidence="1">
    <location>
        <begin position="19"/>
        <end position="377"/>
    </location>
</feature>
<evidence type="ECO:0000259" key="2">
    <source>
        <dbReference type="Pfam" id="PF10615"/>
    </source>
</evidence>
<dbReference type="EMBL" id="BDSP01000074">
    <property type="protein sequence ID" value="GAX13960.1"/>
    <property type="molecule type" value="Genomic_DNA"/>
</dbReference>
<dbReference type="PANTHER" id="PTHR13343:SF24">
    <property type="entry name" value="OS07G0573800 PROTEIN"/>
    <property type="match status" value="1"/>
</dbReference>
<evidence type="ECO:0000259" key="3">
    <source>
        <dbReference type="Pfam" id="PF13883"/>
    </source>
</evidence>
<dbReference type="GO" id="GO:0005737">
    <property type="term" value="C:cytoplasm"/>
    <property type="evidence" value="ECO:0007669"/>
    <property type="project" value="UniProtKB-ARBA"/>
</dbReference>
<dbReference type="InParanoid" id="A0A1Z5JIW5"/>
<sequence length="377" mass="41414">MNCWHAVSLLLALTRVQSFTTPVSVAYHTRPTRLLSAAVAVNGDTSVHVNGSDGENTMTIRLNVYEKARTVTSVCTSGTLCTISSHEGIDGSPFGSFVDYVLDDDGNPVFLMNEMSMHTINIKNAQQRMKDDNNPAAMVTLFTQLGGNTNNNNDGPSFGPGSSSNLGNKGLQDVSRCSLTGRLEKLTADAPDMDAIRMRYSITHVYADQVMDSPKFAFYRLIPDKIYFVGGFGVLSTWVDPEDYKNANPDILATQAAGICARINRDHDEDLRFTAQHLLNIAPKNADAIESVRVTTVDRLGMDLRVTAQQGTRRNKLQTDEFRIGFRIPVQSVEDAKSEILKIFQEAWEKGNGVEWGDNEVPGESVPIMKIAADSLE</sequence>
<feature type="domain" description="CREG-like beta-barrel" evidence="3">
    <location>
        <begin position="65"/>
        <end position="245"/>
    </location>
</feature>